<evidence type="ECO:0008006" key="3">
    <source>
        <dbReference type="Google" id="ProtNLM"/>
    </source>
</evidence>
<dbReference type="AlphaFoldDB" id="D3R131"/>
<accession>D3R131</accession>
<keyword evidence="2" id="KW-1185">Reference proteome</keyword>
<evidence type="ECO:0000313" key="1">
    <source>
        <dbReference type="EMBL" id="ADC90450.1"/>
    </source>
</evidence>
<dbReference type="STRING" id="699246.HMPREF0868_0565"/>
<dbReference type="PROSITE" id="PS51257">
    <property type="entry name" value="PROKAR_LIPOPROTEIN"/>
    <property type="match status" value="1"/>
</dbReference>
<organism evidence="1 2">
    <name type="scientific">Mageeibacillus indolicus (strain UPII9-5)</name>
    <name type="common">Clostridiales genomosp. BVAB3 (strain UPII9-5)</name>
    <dbReference type="NCBI Taxonomy" id="699246"/>
    <lineage>
        <taxon>Bacteria</taxon>
        <taxon>Bacillati</taxon>
        <taxon>Bacillota</taxon>
        <taxon>Clostridia</taxon>
        <taxon>Eubacteriales</taxon>
        <taxon>Oscillospiraceae</taxon>
        <taxon>Mageeibacillus</taxon>
    </lineage>
</organism>
<dbReference type="KEGG" id="clo:HMPREF0868_0565"/>
<dbReference type="Proteomes" id="UP000008234">
    <property type="component" value="Chromosome"/>
</dbReference>
<protein>
    <recommendedName>
        <fullName evidence="3">Lipoprotein</fullName>
    </recommendedName>
</protein>
<sequence>MICKKSTALSGRLSCAINCVLSGCSGAEAIICSSKLRCKLVFQQKANV</sequence>
<proteinExistence type="predicted"/>
<dbReference type="EMBL" id="CP001850">
    <property type="protein sequence ID" value="ADC90450.1"/>
    <property type="molecule type" value="Genomic_DNA"/>
</dbReference>
<gene>
    <name evidence="1" type="ordered locus">HMPREF0868_0565</name>
</gene>
<evidence type="ECO:0000313" key="2">
    <source>
        <dbReference type="Proteomes" id="UP000008234"/>
    </source>
</evidence>
<dbReference type="HOGENOM" id="CLU_3154549_0_0_9"/>
<reference evidence="2" key="1">
    <citation type="submission" date="2009-12" db="EMBL/GenBank/DDBJ databases">
        <title>Sequence of Clostridiales genomosp. BVAB3 str. UPII9-5.</title>
        <authorList>
            <person name="Madupu R."/>
            <person name="Durkin A.S."/>
            <person name="Torralba M."/>
            <person name="Methe B."/>
            <person name="Sutton G.G."/>
            <person name="Strausberg R.L."/>
            <person name="Nelson K.E."/>
        </authorList>
    </citation>
    <scope>NUCLEOTIDE SEQUENCE [LARGE SCALE GENOMIC DNA]</scope>
    <source>
        <strain evidence="2">UPII9-5</strain>
    </source>
</reference>
<name>D3R131_MAGIU</name>